<dbReference type="Proteomes" id="UP001595713">
    <property type="component" value="Unassembled WGS sequence"/>
</dbReference>
<comment type="caution">
    <text evidence="2">The sequence shown here is derived from an EMBL/GenBank/DDBJ whole genome shotgun (WGS) entry which is preliminary data.</text>
</comment>
<gene>
    <name evidence="2" type="ORF">ACFONA_11730</name>
</gene>
<dbReference type="Pfam" id="PF07484">
    <property type="entry name" value="Collar"/>
    <property type="match status" value="1"/>
</dbReference>
<dbReference type="Gene3D" id="3.90.1340.10">
    <property type="entry name" value="Phage tail collar domain"/>
    <property type="match status" value="1"/>
</dbReference>
<dbReference type="EMBL" id="JBHRXP010000007">
    <property type="protein sequence ID" value="MFC3580834.1"/>
    <property type="molecule type" value="Genomic_DNA"/>
</dbReference>
<dbReference type="RefSeq" id="WP_261294200.1">
    <property type="nucleotide sequence ID" value="NZ_JANQBK010000005.1"/>
</dbReference>
<name>A0ABV7SXM6_9SPHN</name>
<dbReference type="InterPro" id="IPR037053">
    <property type="entry name" value="Phage_tail_collar_dom_sf"/>
</dbReference>
<proteinExistence type="predicted"/>
<accession>A0ABV7SXM6</accession>
<sequence>MSTPIIAEIRMFAGNFPPVGWAFCDGQTLSIAGNDALFALIGTTYGGDGQTTFNLPDLRGRIPMGFGRGPGLSLRLQSETGGTEQVALSQANLPAHNHTMSVSRNPGSLPAPTNSALPASPQSLPGVTAGLYVAPFAGSTATINPVAMAPATVGARGGGTAHENRMPSLAVNFIIALQGIFPSRN</sequence>
<keyword evidence="3" id="KW-1185">Reference proteome</keyword>
<dbReference type="SUPFAM" id="SSF88874">
    <property type="entry name" value="Receptor-binding domain of short tail fibre protein gp12"/>
    <property type="match status" value="1"/>
</dbReference>
<protein>
    <submittedName>
        <fullName evidence="2">Phage tail protein</fullName>
    </submittedName>
</protein>
<reference evidence="3" key="1">
    <citation type="journal article" date="2019" name="Int. J. Syst. Evol. Microbiol.">
        <title>The Global Catalogue of Microorganisms (GCM) 10K type strain sequencing project: providing services to taxonomists for standard genome sequencing and annotation.</title>
        <authorList>
            <consortium name="The Broad Institute Genomics Platform"/>
            <consortium name="The Broad Institute Genome Sequencing Center for Infectious Disease"/>
            <person name="Wu L."/>
            <person name="Ma J."/>
        </authorList>
    </citation>
    <scope>NUCLEOTIDE SEQUENCE [LARGE SCALE GENOMIC DNA]</scope>
    <source>
        <strain evidence="3">KCTC 42739</strain>
    </source>
</reference>
<organism evidence="2 3">
    <name type="scientific">Sphingomonas hylomeconis</name>
    <dbReference type="NCBI Taxonomy" id="1395958"/>
    <lineage>
        <taxon>Bacteria</taxon>
        <taxon>Pseudomonadati</taxon>
        <taxon>Pseudomonadota</taxon>
        <taxon>Alphaproteobacteria</taxon>
        <taxon>Sphingomonadales</taxon>
        <taxon>Sphingomonadaceae</taxon>
        <taxon>Sphingomonas</taxon>
    </lineage>
</organism>
<evidence type="ECO:0000313" key="3">
    <source>
        <dbReference type="Proteomes" id="UP001595713"/>
    </source>
</evidence>
<evidence type="ECO:0000259" key="1">
    <source>
        <dbReference type="Pfam" id="PF07484"/>
    </source>
</evidence>
<dbReference type="InterPro" id="IPR011083">
    <property type="entry name" value="Phage_tail_collar_dom"/>
</dbReference>
<evidence type="ECO:0000313" key="2">
    <source>
        <dbReference type="EMBL" id="MFC3580834.1"/>
    </source>
</evidence>
<feature type="domain" description="Phage tail collar" evidence="1">
    <location>
        <begin position="8"/>
        <end position="63"/>
    </location>
</feature>